<gene>
    <name evidence="1" type="ORF">BBC0178_012860</name>
</gene>
<dbReference type="AlphaFoldDB" id="A0A1U9MBN8"/>
<dbReference type="EMBL" id="CP015820">
    <property type="protein sequence ID" value="AQT42753.1"/>
    <property type="molecule type" value="Genomic_DNA"/>
</dbReference>
<evidence type="ECO:0000313" key="1">
    <source>
        <dbReference type="EMBL" id="AQT42753.1"/>
    </source>
</evidence>
<dbReference type="InterPro" id="IPR009945">
    <property type="entry name" value="ATPase_inh_sub_z"/>
</dbReference>
<dbReference type="InterPro" id="IPR038293">
    <property type="entry name" value="ATPase_inh_sub_z_sf"/>
</dbReference>
<dbReference type="RefSeq" id="WP_077971628.1">
    <property type="nucleotide sequence ID" value="NZ_CAXTKO020000001.1"/>
</dbReference>
<dbReference type="Gene3D" id="1.10.790.20">
    <property type="entry name" value="Domain of unknown function DUF1476"/>
    <property type="match status" value="1"/>
</dbReference>
<dbReference type="GeneID" id="99981477"/>
<dbReference type="KEGG" id="bapa:BBC0178_012860"/>
<sequence>MDGMKERADAFEHKYMIDEELRFKANAQRNRMIGLWAADRLGKTGEAADEYAKEVVRTSFQRGNEEAVIEKIVHDFQATNVAISETDLRKKMAQLLEESLERVRNA</sequence>
<reference evidence="1 2" key="1">
    <citation type="submission" date="2016-11" db="EMBL/GenBank/DDBJ databases">
        <title>Comparative genomics of Bartonella apis.</title>
        <authorList>
            <person name="Engel P."/>
        </authorList>
    </citation>
    <scope>NUCLEOTIDE SEQUENCE [LARGE SCALE GENOMIC DNA]</scope>
    <source>
        <strain evidence="1 2">BBC0178</strain>
    </source>
</reference>
<dbReference type="Proteomes" id="UP000189660">
    <property type="component" value="Chromosome"/>
</dbReference>
<proteinExistence type="predicted"/>
<evidence type="ECO:0008006" key="3">
    <source>
        <dbReference type="Google" id="ProtNLM"/>
    </source>
</evidence>
<dbReference type="Pfam" id="PF07345">
    <property type="entry name" value="ATPaseInh_sub_z"/>
    <property type="match status" value="1"/>
</dbReference>
<keyword evidence="2" id="KW-1185">Reference proteome</keyword>
<dbReference type="OrthoDB" id="9810387at2"/>
<organism evidence="1 2">
    <name type="scientific">Bartonella apihabitans</name>
    <dbReference type="NCBI Taxonomy" id="2750929"/>
    <lineage>
        <taxon>Bacteria</taxon>
        <taxon>Pseudomonadati</taxon>
        <taxon>Pseudomonadota</taxon>
        <taxon>Alphaproteobacteria</taxon>
        <taxon>Hyphomicrobiales</taxon>
        <taxon>Bartonellaceae</taxon>
        <taxon>Bartonella</taxon>
    </lineage>
</organism>
<protein>
    <recommendedName>
        <fullName evidence="3">DUF1476 domain-containing protein</fullName>
    </recommendedName>
</protein>
<dbReference type="PIRSF" id="PIRSF031780">
    <property type="entry name" value="UCP031780"/>
    <property type="match status" value="1"/>
</dbReference>
<name>A0A1U9MBN8_9HYPH</name>
<accession>A0A1U9MBN8</accession>
<evidence type="ECO:0000313" key="2">
    <source>
        <dbReference type="Proteomes" id="UP000189660"/>
    </source>
</evidence>